<name>A0A4Z2EBT4_9TELE</name>
<keyword evidence="2" id="KW-1185">Reference proteome</keyword>
<protein>
    <submittedName>
        <fullName evidence="1">CUGBP Elav-like family member 4</fullName>
    </submittedName>
</protein>
<dbReference type="InterPro" id="IPR035979">
    <property type="entry name" value="RBD_domain_sf"/>
</dbReference>
<gene>
    <name evidence="1" type="primary">celf4</name>
    <name evidence="1" type="ORF">EYF80_063566</name>
</gene>
<dbReference type="OrthoDB" id="10532037at2759"/>
<evidence type="ECO:0000313" key="1">
    <source>
        <dbReference type="EMBL" id="TNN26296.1"/>
    </source>
</evidence>
<sequence length="84" mass="9315">MQMFLPFGNVISAKVFVDRATNQSKCFGESERGITCNKIFTPAMKSDAPAASLGTDRTGKTMGEERGVWREKVEALKYCRPKPP</sequence>
<proteinExistence type="predicted"/>
<dbReference type="SUPFAM" id="SSF54928">
    <property type="entry name" value="RNA-binding domain, RBD"/>
    <property type="match status" value="1"/>
</dbReference>
<accession>A0A4Z2EBT4</accession>
<comment type="caution">
    <text evidence="1">The sequence shown here is derived from an EMBL/GenBank/DDBJ whole genome shotgun (WGS) entry which is preliminary data.</text>
</comment>
<evidence type="ECO:0000313" key="2">
    <source>
        <dbReference type="Proteomes" id="UP000314294"/>
    </source>
</evidence>
<dbReference type="AlphaFoldDB" id="A0A4Z2EBT4"/>
<organism evidence="1 2">
    <name type="scientific">Liparis tanakae</name>
    <name type="common">Tanaka's snailfish</name>
    <dbReference type="NCBI Taxonomy" id="230148"/>
    <lineage>
        <taxon>Eukaryota</taxon>
        <taxon>Metazoa</taxon>
        <taxon>Chordata</taxon>
        <taxon>Craniata</taxon>
        <taxon>Vertebrata</taxon>
        <taxon>Euteleostomi</taxon>
        <taxon>Actinopterygii</taxon>
        <taxon>Neopterygii</taxon>
        <taxon>Teleostei</taxon>
        <taxon>Neoteleostei</taxon>
        <taxon>Acanthomorphata</taxon>
        <taxon>Eupercaria</taxon>
        <taxon>Perciformes</taxon>
        <taxon>Cottioidei</taxon>
        <taxon>Cottales</taxon>
        <taxon>Liparidae</taxon>
        <taxon>Liparis</taxon>
    </lineage>
</organism>
<reference evidence="1 2" key="1">
    <citation type="submission" date="2019-03" db="EMBL/GenBank/DDBJ databases">
        <title>First draft genome of Liparis tanakae, snailfish: a comprehensive survey of snailfish specific genes.</title>
        <authorList>
            <person name="Kim W."/>
            <person name="Song I."/>
            <person name="Jeong J.-H."/>
            <person name="Kim D."/>
            <person name="Kim S."/>
            <person name="Ryu S."/>
            <person name="Song J.Y."/>
            <person name="Lee S.K."/>
        </authorList>
    </citation>
    <scope>NUCLEOTIDE SEQUENCE [LARGE SCALE GENOMIC DNA]</scope>
    <source>
        <tissue evidence="1">Muscle</tissue>
    </source>
</reference>
<dbReference type="EMBL" id="SRLO01010525">
    <property type="protein sequence ID" value="TNN26296.1"/>
    <property type="molecule type" value="Genomic_DNA"/>
</dbReference>
<dbReference type="Proteomes" id="UP000314294">
    <property type="component" value="Unassembled WGS sequence"/>
</dbReference>
<dbReference type="GO" id="GO:0003676">
    <property type="term" value="F:nucleic acid binding"/>
    <property type="evidence" value="ECO:0007669"/>
    <property type="project" value="InterPro"/>
</dbReference>